<organism evidence="2 3">
    <name type="scientific">Azospirillum doebereinerae</name>
    <dbReference type="NCBI Taxonomy" id="92933"/>
    <lineage>
        <taxon>Bacteria</taxon>
        <taxon>Pseudomonadati</taxon>
        <taxon>Pseudomonadota</taxon>
        <taxon>Alphaproteobacteria</taxon>
        <taxon>Rhodospirillales</taxon>
        <taxon>Azospirillaceae</taxon>
        <taxon>Azospirillum</taxon>
    </lineage>
</organism>
<name>A0A433J672_9PROT</name>
<dbReference type="Proteomes" id="UP000280346">
    <property type="component" value="Unassembled WGS sequence"/>
</dbReference>
<gene>
    <name evidence="2" type="ORF">EJ913_17550</name>
</gene>
<dbReference type="Gene3D" id="3.40.50.10610">
    <property type="entry name" value="ABC-type transport auxiliary lipoprotein component"/>
    <property type="match status" value="1"/>
</dbReference>
<dbReference type="InterPro" id="IPR005586">
    <property type="entry name" value="ABC_trans_aux"/>
</dbReference>
<dbReference type="Pfam" id="PF03886">
    <property type="entry name" value="ABC_trans_aux"/>
    <property type="match status" value="1"/>
</dbReference>
<dbReference type="OrthoDB" id="7064073at2"/>
<dbReference type="SUPFAM" id="SSF159594">
    <property type="entry name" value="XCC0632-like"/>
    <property type="match status" value="1"/>
</dbReference>
<protein>
    <submittedName>
        <fullName evidence="2">Membrane integrity-associated transporter subunit PqiC</fullName>
    </submittedName>
</protein>
<proteinExistence type="predicted"/>
<comment type="caution">
    <text evidence="2">The sequence shown here is derived from an EMBL/GenBank/DDBJ whole genome shotgun (WGS) entry which is preliminary data.</text>
</comment>
<dbReference type="EMBL" id="RZIJ01000014">
    <property type="protein sequence ID" value="RUQ68435.1"/>
    <property type="molecule type" value="Genomic_DNA"/>
</dbReference>
<dbReference type="RefSeq" id="WP_127000193.1">
    <property type="nucleotide sequence ID" value="NZ_JBNPXW010000009.1"/>
</dbReference>
<keyword evidence="3" id="KW-1185">Reference proteome</keyword>
<reference evidence="2 3" key="1">
    <citation type="submission" date="2018-12" db="EMBL/GenBank/DDBJ databases">
        <authorList>
            <person name="Yang Y."/>
        </authorList>
    </citation>
    <scope>NUCLEOTIDE SEQUENCE [LARGE SCALE GENOMIC DNA]</scope>
    <source>
        <strain evidence="2 3">GSF71</strain>
    </source>
</reference>
<sequence length="189" mass="19386">MTAFETVLGGMRRAALAGVLMLLAACQTPTDRLYTLSVLPGAGAAGATPAALALGSLELPPLVDRPQVVRRIDSNRVEALEFDRWAEPLADGLRATLAGDLAARLPGRNVLPVAGAAPGPGVAVLSVTILKFEGEANGRVVLDAHWTLGSGPRRRDTLEVQGASGEPAALVAAMSQAVALLADRVVAGR</sequence>
<evidence type="ECO:0000313" key="3">
    <source>
        <dbReference type="Proteomes" id="UP000280346"/>
    </source>
</evidence>
<evidence type="ECO:0000313" key="2">
    <source>
        <dbReference type="EMBL" id="RUQ68435.1"/>
    </source>
</evidence>
<dbReference type="AlphaFoldDB" id="A0A433J672"/>
<accession>A0A433J672</accession>
<feature type="domain" description="ABC-type transport auxiliary lipoprotein component" evidence="1">
    <location>
        <begin position="34"/>
        <end position="185"/>
    </location>
</feature>
<evidence type="ECO:0000259" key="1">
    <source>
        <dbReference type="Pfam" id="PF03886"/>
    </source>
</evidence>